<dbReference type="Proteomes" id="UP001165960">
    <property type="component" value="Unassembled WGS sequence"/>
</dbReference>
<keyword evidence="2" id="KW-1185">Reference proteome</keyword>
<sequence>MGGSTTPYNHGEDENSPHPPLLPPKSGNERTIHLPQNFPQIPKTPDSQRVLHFPPNTPPRNQPEFPMMAPVSHSQFPSSNEYFPGGIDINLPFPKPFLNLFFPCLYP</sequence>
<evidence type="ECO:0000313" key="1">
    <source>
        <dbReference type="EMBL" id="KAJ9062653.1"/>
    </source>
</evidence>
<name>A0ACC2SK40_9FUNG</name>
<protein>
    <submittedName>
        <fullName evidence="1">Uncharacterized protein</fullName>
    </submittedName>
</protein>
<reference evidence="1" key="1">
    <citation type="submission" date="2022-04" db="EMBL/GenBank/DDBJ databases">
        <title>Genome of the entomopathogenic fungus Entomophthora muscae.</title>
        <authorList>
            <person name="Elya C."/>
            <person name="Lovett B.R."/>
            <person name="Lee E."/>
            <person name="Macias A.M."/>
            <person name="Hajek A.E."/>
            <person name="De Bivort B.L."/>
            <person name="Kasson M.T."/>
            <person name="De Fine Licht H.H."/>
            <person name="Stajich J.E."/>
        </authorList>
    </citation>
    <scope>NUCLEOTIDE SEQUENCE</scope>
    <source>
        <strain evidence="1">Berkeley</strain>
    </source>
</reference>
<gene>
    <name evidence="1" type="ORF">DSO57_1008419</name>
</gene>
<organism evidence="1 2">
    <name type="scientific">Entomophthora muscae</name>
    <dbReference type="NCBI Taxonomy" id="34485"/>
    <lineage>
        <taxon>Eukaryota</taxon>
        <taxon>Fungi</taxon>
        <taxon>Fungi incertae sedis</taxon>
        <taxon>Zoopagomycota</taxon>
        <taxon>Entomophthoromycotina</taxon>
        <taxon>Entomophthoromycetes</taxon>
        <taxon>Entomophthorales</taxon>
        <taxon>Entomophthoraceae</taxon>
        <taxon>Entomophthora</taxon>
    </lineage>
</organism>
<dbReference type="EMBL" id="QTSX02004996">
    <property type="protein sequence ID" value="KAJ9062653.1"/>
    <property type="molecule type" value="Genomic_DNA"/>
</dbReference>
<evidence type="ECO:0000313" key="2">
    <source>
        <dbReference type="Proteomes" id="UP001165960"/>
    </source>
</evidence>
<comment type="caution">
    <text evidence="1">The sequence shown here is derived from an EMBL/GenBank/DDBJ whole genome shotgun (WGS) entry which is preliminary data.</text>
</comment>
<proteinExistence type="predicted"/>
<accession>A0ACC2SK40</accession>